<dbReference type="SUPFAM" id="SSF63411">
    <property type="entry name" value="LuxS/MPP-like metallohydrolase"/>
    <property type="match status" value="1"/>
</dbReference>
<accession>A0A2A2LC36</accession>
<reference evidence="1 2" key="1">
    <citation type="journal article" date="2017" name="Curr. Biol.">
        <title>Genome architecture and evolution of a unichromosomal asexual nematode.</title>
        <authorList>
            <person name="Fradin H."/>
            <person name="Zegar C."/>
            <person name="Gutwein M."/>
            <person name="Lucas J."/>
            <person name="Kovtun M."/>
            <person name="Corcoran D."/>
            <person name="Baugh L.R."/>
            <person name="Kiontke K."/>
            <person name="Gunsalus K."/>
            <person name="Fitch D.H."/>
            <person name="Piano F."/>
        </authorList>
    </citation>
    <scope>NUCLEOTIDE SEQUENCE [LARGE SCALE GENOMIC DNA]</scope>
    <source>
        <strain evidence="1">PF1309</strain>
    </source>
</reference>
<dbReference type="GO" id="GO:0046872">
    <property type="term" value="F:metal ion binding"/>
    <property type="evidence" value="ECO:0007669"/>
    <property type="project" value="InterPro"/>
</dbReference>
<dbReference type="OrthoDB" id="5814601at2759"/>
<comment type="caution">
    <text evidence="1">The sequence shown here is derived from an EMBL/GenBank/DDBJ whole genome shotgun (WGS) entry which is preliminary data.</text>
</comment>
<protein>
    <recommendedName>
        <fullName evidence="3">Peptidase M16 C-terminal domain-containing protein</fullName>
    </recommendedName>
</protein>
<dbReference type="Proteomes" id="UP000218231">
    <property type="component" value="Unassembled WGS sequence"/>
</dbReference>
<keyword evidence="2" id="KW-1185">Reference proteome</keyword>
<dbReference type="AlphaFoldDB" id="A0A2A2LC36"/>
<dbReference type="Gene3D" id="3.30.830.10">
    <property type="entry name" value="Metalloenzyme, LuxS/M16 peptidase-like"/>
    <property type="match status" value="1"/>
</dbReference>
<evidence type="ECO:0000313" key="2">
    <source>
        <dbReference type="Proteomes" id="UP000218231"/>
    </source>
</evidence>
<dbReference type="InterPro" id="IPR011249">
    <property type="entry name" value="Metalloenz_LuxS/M16"/>
</dbReference>
<dbReference type="STRING" id="2018661.A0A2A2LC36"/>
<dbReference type="PANTHER" id="PTHR43016">
    <property type="entry name" value="PRESEQUENCE PROTEASE"/>
    <property type="match status" value="1"/>
</dbReference>
<dbReference type="EMBL" id="LIAE01006927">
    <property type="protein sequence ID" value="PAV83759.1"/>
    <property type="molecule type" value="Genomic_DNA"/>
</dbReference>
<evidence type="ECO:0000313" key="1">
    <source>
        <dbReference type="EMBL" id="PAV83759.1"/>
    </source>
</evidence>
<gene>
    <name evidence="1" type="ORF">WR25_04791</name>
</gene>
<dbReference type="PANTHER" id="PTHR43016:SF16">
    <property type="entry name" value="METALLOPROTEASE, PUTATIVE (AFU_ORTHOLOGUE AFUA_4G07610)-RELATED"/>
    <property type="match status" value="1"/>
</dbReference>
<proteinExistence type="predicted"/>
<organism evidence="1 2">
    <name type="scientific">Diploscapter pachys</name>
    <dbReference type="NCBI Taxonomy" id="2018661"/>
    <lineage>
        <taxon>Eukaryota</taxon>
        <taxon>Metazoa</taxon>
        <taxon>Ecdysozoa</taxon>
        <taxon>Nematoda</taxon>
        <taxon>Chromadorea</taxon>
        <taxon>Rhabditida</taxon>
        <taxon>Rhabditina</taxon>
        <taxon>Rhabditomorpha</taxon>
        <taxon>Rhabditoidea</taxon>
        <taxon>Rhabditidae</taxon>
        <taxon>Diploscapter</taxon>
    </lineage>
</organism>
<name>A0A2A2LC36_9BILA</name>
<sequence length="315" mass="35403">MVKNIYKQNTNSVLYDALVLEKFHEYVAELCDTNPNEVYAKLQELREVLLNGSISAHFICRVEDLDAKLFDPSKWMFLNEAGTNIAEPKIPAFLELVDDSSAGKQQVVAVGGSESSFIYQRAFLDFDWQDNAERALVPTMLLTQYLSQCEGPLWIAIRGDGLAYGANIYVRADRKMIELSLYRCAQPAEAYKNTSKIVEDLVNTGKIDVDQLEAAKRSLTFELTSQEGTVISAAQLAIAQQFRNLPKEYMRELCKRIWETGAEDVIKIGGPRVAKLFDPKSFIRAAAVHPSKINEIQKAFPGIETVQLKSLQLKI</sequence>
<evidence type="ECO:0008006" key="3">
    <source>
        <dbReference type="Google" id="ProtNLM"/>
    </source>
</evidence>